<dbReference type="RefSeq" id="WP_211551813.1">
    <property type="nucleotide sequence ID" value="NZ_JAGTUF010000031.1"/>
</dbReference>
<evidence type="ECO:0000256" key="3">
    <source>
        <dbReference type="ARBA" id="ARBA00022448"/>
    </source>
</evidence>
<reference evidence="13 14" key="1">
    <citation type="submission" date="2021-04" db="EMBL/GenBank/DDBJ databases">
        <title>Magnetospirillum sulfuroxidans sp. nov., a facultative chemolithoautotrophic sulfur-oxidizing alphaproteobacterium isolated from freshwater sediment and proposals for Paramagetospirillum gen. nov., and Magnetospirillaceae fam. nov.</title>
        <authorList>
            <person name="Koziaeva V."/>
            <person name="Geelhoed J.S."/>
            <person name="Sorokin D.Y."/>
            <person name="Grouzdev D.S."/>
        </authorList>
    </citation>
    <scope>NUCLEOTIDE SEQUENCE [LARGE SCALE GENOMIC DNA]</scope>
    <source>
        <strain evidence="13 14">J10</strain>
    </source>
</reference>
<keyword evidence="6" id="KW-0812">Transmembrane</keyword>
<evidence type="ECO:0000256" key="5">
    <source>
        <dbReference type="ARBA" id="ARBA00022519"/>
    </source>
</evidence>
<evidence type="ECO:0000256" key="8">
    <source>
        <dbReference type="ARBA" id="ARBA00022989"/>
    </source>
</evidence>
<evidence type="ECO:0000256" key="7">
    <source>
        <dbReference type="ARBA" id="ARBA00022927"/>
    </source>
</evidence>
<dbReference type="Pfam" id="PF03544">
    <property type="entry name" value="TonB_C"/>
    <property type="match status" value="1"/>
</dbReference>
<dbReference type="PROSITE" id="PS52015">
    <property type="entry name" value="TONB_CTD"/>
    <property type="match status" value="1"/>
</dbReference>
<feature type="compositionally biased region" description="Low complexity" evidence="11">
    <location>
        <begin position="122"/>
        <end position="137"/>
    </location>
</feature>
<keyword evidence="8" id="KW-1133">Transmembrane helix</keyword>
<comment type="function">
    <text evidence="10">Interacts with outer membrane receptor proteins that carry out high-affinity binding and energy dependent uptake into the periplasmic space of specific substrates. It could act to transduce energy from the cytoplasmic membrane to specific energy-requiring processes in the outer membrane, resulting in the release into the periplasm of ligands bound by these outer membrane proteins.</text>
</comment>
<keyword evidence="10" id="KW-0735">Signal-anchor</keyword>
<evidence type="ECO:0000256" key="4">
    <source>
        <dbReference type="ARBA" id="ARBA00022475"/>
    </source>
</evidence>
<dbReference type="SUPFAM" id="SSF74653">
    <property type="entry name" value="TolA/TonB C-terminal domain"/>
    <property type="match status" value="1"/>
</dbReference>
<gene>
    <name evidence="13" type="ORF">KEC16_18745</name>
</gene>
<dbReference type="InterPro" id="IPR006260">
    <property type="entry name" value="TonB/TolA_C"/>
</dbReference>
<comment type="caution">
    <text evidence="13">The sequence shown here is derived from an EMBL/GenBank/DDBJ whole genome shotgun (WGS) entry which is preliminary data.</text>
</comment>
<feature type="compositionally biased region" description="Low complexity" evidence="11">
    <location>
        <begin position="103"/>
        <end position="115"/>
    </location>
</feature>
<keyword evidence="14" id="KW-1185">Reference proteome</keyword>
<dbReference type="Proteomes" id="UP000680714">
    <property type="component" value="Unassembled WGS sequence"/>
</dbReference>
<protein>
    <recommendedName>
        <fullName evidence="10">Protein TonB</fullName>
    </recommendedName>
</protein>
<evidence type="ECO:0000256" key="6">
    <source>
        <dbReference type="ARBA" id="ARBA00022692"/>
    </source>
</evidence>
<name>A0ABS5IHA8_9PROT</name>
<keyword evidence="9" id="KW-0472">Membrane</keyword>
<dbReference type="InterPro" id="IPR037682">
    <property type="entry name" value="TonB_C"/>
</dbReference>
<feature type="compositionally biased region" description="Pro residues" evidence="11">
    <location>
        <begin position="90"/>
        <end position="102"/>
    </location>
</feature>
<organism evidence="13 14">
    <name type="scientific">Magnetospirillum sulfuroxidans</name>
    <dbReference type="NCBI Taxonomy" id="611300"/>
    <lineage>
        <taxon>Bacteria</taxon>
        <taxon>Pseudomonadati</taxon>
        <taxon>Pseudomonadota</taxon>
        <taxon>Alphaproteobacteria</taxon>
        <taxon>Rhodospirillales</taxon>
        <taxon>Rhodospirillaceae</taxon>
        <taxon>Magnetospirillum</taxon>
    </lineage>
</organism>
<sequence length="243" mass="24249">MNALRIPLSSATIGRSQPALVASVALHVAAALPLFLPMARPAAELTPPMVVELVMAAEEPVTAAPSAGIAAPTPAPAPPRSTSARVKSTPRPPVSKPVPAPPTTAASDGAAAPQDATPPPAEAGTADGAAATARGTDAGTGGGTTGKEGEVSAPAYALGTAQTPAPDYPWSARRRGVEGRVVLRLEVGADGRPTGVELVHGSGHDVLDQAAITTVWHWRLRPAMAGGVAVAGRVVVPIAFKLI</sequence>
<keyword evidence="5 10" id="KW-0997">Cell inner membrane</keyword>
<dbReference type="InterPro" id="IPR051045">
    <property type="entry name" value="TonB-dependent_transducer"/>
</dbReference>
<dbReference type="PANTHER" id="PTHR33446:SF2">
    <property type="entry name" value="PROTEIN TONB"/>
    <property type="match status" value="1"/>
</dbReference>
<feature type="domain" description="TonB C-terminal" evidence="12">
    <location>
        <begin position="153"/>
        <end position="243"/>
    </location>
</feature>
<feature type="region of interest" description="Disordered" evidence="11">
    <location>
        <begin position="65"/>
        <end position="150"/>
    </location>
</feature>
<keyword evidence="3 10" id="KW-0813">Transport</keyword>
<comment type="subcellular location">
    <subcellularLocation>
        <location evidence="1 10">Cell inner membrane</location>
        <topology evidence="1 10">Single-pass membrane protein</topology>
        <orientation evidence="1 10">Periplasmic side</orientation>
    </subcellularLocation>
</comment>
<evidence type="ECO:0000313" key="13">
    <source>
        <dbReference type="EMBL" id="MBR9973770.1"/>
    </source>
</evidence>
<evidence type="ECO:0000259" key="12">
    <source>
        <dbReference type="PROSITE" id="PS52015"/>
    </source>
</evidence>
<evidence type="ECO:0000256" key="11">
    <source>
        <dbReference type="SAM" id="MobiDB-lite"/>
    </source>
</evidence>
<evidence type="ECO:0000256" key="10">
    <source>
        <dbReference type="RuleBase" id="RU362123"/>
    </source>
</evidence>
<dbReference type="PANTHER" id="PTHR33446">
    <property type="entry name" value="PROTEIN TONB-RELATED"/>
    <property type="match status" value="1"/>
</dbReference>
<dbReference type="PRINTS" id="PR01374">
    <property type="entry name" value="TONBPROTEIN"/>
</dbReference>
<evidence type="ECO:0000256" key="9">
    <source>
        <dbReference type="ARBA" id="ARBA00023136"/>
    </source>
</evidence>
<dbReference type="NCBIfam" id="TIGR01352">
    <property type="entry name" value="tonB_Cterm"/>
    <property type="match status" value="1"/>
</dbReference>
<dbReference type="EMBL" id="JAGTUF010000031">
    <property type="protein sequence ID" value="MBR9973770.1"/>
    <property type="molecule type" value="Genomic_DNA"/>
</dbReference>
<evidence type="ECO:0000313" key="14">
    <source>
        <dbReference type="Proteomes" id="UP000680714"/>
    </source>
</evidence>
<accession>A0ABS5IHA8</accession>
<comment type="similarity">
    <text evidence="2 10">Belongs to the TonB family.</text>
</comment>
<evidence type="ECO:0000256" key="1">
    <source>
        <dbReference type="ARBA" id="ARBA00004383"/>
    </source>
</evidence>
<keyword evidence="4 10" id="KW-1003">Cell membrane</keyword>
<proteinExistence type="inferred from homology"/>
<evidence type="ECO:0000256" key="2">
    <source>
        <dbReference type="ARBA" id="ARBA00006555"/>
    </source>
</evidence>
<dbReference type="InterPro" id="IPR003538">
    <property type="entry name" value="TonB"/>
</dbReference>
<keyword evidence="7 10" id="KW-0653">Protein transport</keyword>
<feature type="compositionally biased region" description="Low complexity" evidence="11">
    <location>
        <begin position="80"/>
        <end position="89"/>
    </location>
</feature>
<dbReference type="Gene3D" id="3.30.1150.10">
    <property type="match status" value="1"/>
</dbReference>